<dbReference type="GO" id="GO:0032259">
    <property type="term" value="P:methylation"/>
    <property type="evidence" value="ECO:0007669"/>
    <property type="project" value="UniProtKB-KW"/>
</dbReference>
<dbReference type="Gene3D" id="1.10.10.10">
    <property type="entry name" value="Winged helix-like DNA-binding domain superfamily/Winged helix DNA-binding domain"/>
    <property type="match status" value="1"/>
</dbReference>
<accession>A0A168W888</accession>
<name>A0A168W888_9BACL</name>
<proteinExistence type="predicted"/>
<dbReference type="KEGG" id="fpn:ABE65_017485"/>
<keyword evidence="4" id="KW-1185">Reference proteome</keyword>
<protein>
    <submittedName>
        <fullName evidence="3">DNA methyltransferase</fullName>
    </submittedName>
</protein>
<dbReference type="SUPFAM" id="SSF46767">
    <property type="entry name" value="Methylated DNA-protein cysteine methyltransferase, C-terminal domain"/>
    <property type="match status" value="1"/>
</dbReference>
<dbReference type="AlphaFoldDB" id="A0A168W888"/>
<evidence type="ECO:0000256" key="1">
    <source>
        <dbReference type="ARBA" id="ARBA00022763"/>
    </source>
</evidence>
<dbReference type="InterPro" id="IPR052520">
    <property type="entry name" value="ATL_DNA_repair"/>
</dbReference>
<organism evidence="3 4">
    <name type="scientific">Fictibacillus phosphorivorans</name>
    <dbReference type="NCBI Taxonomy" id="1221500"/>
    <lineage>
        <taxon>Bacteria</taxon>
        <taxon>Bacillati</taxon>
        <taxon>Bacillota</taxon>
        <taxon>Bacilli</taxon>
        <taxon>Bacillales</taxon>
        <taxon>Fictibacillaceae</taxon>
        <taxon>Fictibacillus</taxon>
    </lineage>
</organism>
<dbReference type="InterPro" id="IPR014048">
    <property type="entry name" value="MethylDNA_cys_MeTrfase_DNA-bd"/>
</dbReference>
<dbReference type="EMBL" id="CP015378">
    <property type="protein sequence ID" value="ANC78495.1"/>
    <property type="molecule type" value="Genomic_DNA"/>
</dbReference>
<sequence length="107" mass="12328">MELFTKNVIKVIKNIPSGHVMSYGQIARIAGNPRSARQVVRILHSMSKKHDLPWHRVINAKGEIGIQDEELFFTQKSRLENEGVQFKGKNRVDIEAYRYSPDCEDSM</sequence>
<feature type="domain" description="Methylated-DNA-[protein]-cysteine S-methyltransferase DNA binding" evidence="2">
    <location>
        <begin position="4"/>
        <end position="84"/>
    </location>
</feature>
<dbReference type="PANTHER" id="PTHR42942">
    <property type="entry name" value="6-O-METHYLGUANINE DNA METHYLTRANSFERASE"/>
    <property type="match status" value="1"/>
</dbReference>
<keyword evidence="1" id="KW-0227">DNA damage</keyword>
<evidence type="ECO:0000313" key="3">
    <source>
        <dbReference type="EMBL" id="ANC78495.1"/>
    </source>
</evidence>
<dbReference type="GO" id="GO:0006281">
    <property type="term" value="P:DNA repair"/>
    <property type="evidence" value="ECO:0007669"/>
    <property type="project" value="InterPro"/>
</dbReference>
<dbReference type="Pfam" id="PF01035">
    <property type="entry name" value="DNA_binding_1"/>
    <property type="match status" value="1"/>
</dbReference>
<keyword evidence="3" id="KW-0808">Transferase</keyword>
<dbReference type="InterPro" id="IPR036217">
    <property type="entry name" value="MethylDNA_cys_MeTrfase_DNAb"/>
</dbReference>
<dbReference type="RefSeq" id="WP_066397733.1">
    <property type="nucleotide sequence ID" value="NZ_CP015378.1"/>
</dbReference>
<dbReference type="CDD" id="cd06445">
    <property type="entry name" value="ATase"/>
    <property type="match status" value="1"/>
</dbReference>
<dbReference type="GO" id="GO:0008168">
    <property type="term" value="F:methyltransferase activity"/>
    <property type="evidence" value="ECO:0007669"/>
    <property type="project" value="UniProtKB-KW"/>
</dbReference>
<evidence type="ECO:0000313" key="4">
    <source>
        <dbReference type="Proteomes" id="UP000076623"/>
    </source>
</evidence>
<reference evidence="3 4" key="1">
    <citation type="submission" date="2016-04" db="EMBL/GenBank/DDBJ databases">
        <title>Complete genome sequence of Fictibacillus phosphorivorans G25-29, a strain toxic to nematodes.</title>
        <authorList>
            <person name="Zheng Z."/>
        </authorList>
    </citation>
    <scope>NUCLEOTIDE SEQUENCE [LARGE SCALE GENOMIC DNA]</scope>
    <source>
        <strain evidence="3 4">G25-29</strain>
    </source>
</reference>
<gene>
    <name evidence="3" type="ORF">ABE65_017485</name>
</gene>
<dbReference type="InterPro" id="IPR036388">
    <property type="entry name" value="WH-like_DNA-bd_sf"/>
</dbReference>
<evidence type="ECO:0000259" key="2">
    <source>
        <dbReference type="Pfam" id="PF01035"/>
    </source>
</evidence>
<dbReference type="STRING" id="1221500.ABE65_017485"/>
<dbReference type="Proteomes" id="UP000076623">
    <property type="component" value="Chromosome"/>
</dbReference>
<keyword evidence="3" id="KW-0489">Methyltransferase</keyword>
<dbReference type="PANTHER" id="PTHR42942:SF1">
    <property type="entry name" value="ALKYLTRANSFERASE-LIKE PROTEIN 1"/>
    <property type="match status" value="1"/>
</dbReference>